<proteinExistence type="inferred from homology"/>
<comment type="pathway">
    <text evidence="1 8 9">Porphyrin-containing compound metabolism; protoporphyrin-IX biosynthesis; 5-aminolevulinate from L-glutamyl-tRNA(Glu): step 1/2.</text>
</comment>
<feature type="binding site" evidence="8">
    <location>
        <begin position="191"/>
        <end position="196"/>
    </location>
    <ligand>
        <name>NADP(+)</name>
        <dbReference type="ChEBI" id="CHEBI:58349"/>
    </ligand>
</feature>
<comment type="domain">
    <text evidence="8">Possesses an unusual extended V-shaped dimeric structure with each monomer consisting of three distinct domains arranged along a curved 'spinal' alpha-helix. The N-terminal catalytic domain specifically recognizes the glutamate moiety of the substrate. The second domain is the NADPH-binding domain, and the third C-terminal domain is responsible for dimerization.</text>
</comment>
<dbReference type="PANTHER" id="PTHR43013">
    <property type="entry name" value="GLUTAMYL-TRNA REDUCTASE"/>
    <property type="match status" value="1"/>
</dbReference>
<evidence type="ECO:0000256" key="8">
    <source>
        <dbReference type="HAMAP-Rule" id="MF_00087"/>
    </source>
</evidence>
<evidence type="ECO:0000256" key="6">
    <source>
        <dbReference type="ARBA" id="ARBA00023244"/>
    </source>
</evidence>
<dbReference type="GO" id="GO:0008883">
    <property type="term" value="F:glutamyl-tRNA reductase activity"/>
    <property type="evidence" value="ECO:0007669"/>
    <property type="project" value="UniProtKB-EC"/>
</dbReference>
<comment type="caution">
    <text evidence="13">The sequence shown here is derived from an EMBL/GenBank/DDBJ whole genome shotgun (WGS) entry which is preliminary data.</text>
</comment>
<dbReference type="HAMAP" id="MF_00087">
    <property type="entry name" value="Glu_tRNA_reductase"/>
    <property type="match status" value="1"/>
</dbReference>
<comment type="caution">
    <text evidence="8">Lacks conserved residue(s) required for the propagation of feature annotation.</text>
</comment>
<name>A0ABU9BRJ1_9BURK</name>
<dbReference type="Gene3D" id="3.40.50.720">
    <property type="entry name" value="NAD(P)-binding Rossmann-like Domain"/>
    <property type="match status" value="1"/>
</dbReference>
<evidence type="ECO:0000259" key="12">
    <source>
        <dbReference type="Pfam" id="PF05201"/>
    </source>
</evidence>
<comment type="catalytic activity">
    <reaction evidence="7 8 9">
        <text>(S)-4-amino-5-oxopentanoate + tRNA(Glu) + NADP(+) = L-glutamyl-tRNA(Glu) + NADPH + H(+)</text>
        <dbReference type="Rhea" id="RHEA:12344"/>
        <dbReference type="Rhea" id="RHEA-COMP:9663"/>
        <dbReference type="Rhea" id="RHEA-COMP:9680"/>
        <dbReference type="ChEBI" id="CHEBI:15378"/>
        <dbReference type="ChEBI" id="CHEBI:57501"/>
        <dbReference type="ChEBI" id="CHEBI:57783"/>
        <dbReference type="ChEBI" id="CHEBI:58349"/>
        <dbReference type="ChEBI" id="CHEBI:78442"/>
        <dbReference type="ChEBI" id="CHEBI:78520"/>
        <dbReference type="EC" id="1.2.1.70"/>
    </reaction>
</comment>
<comment type="miscellaneous">
    <text evidence="8">During catalysis, the active site Cys acts as a nucleophile attacking the alpha-carbonyl group of tRNA-bound glutamate with the formation of a thioester intermediate between enzyme and glutamate, and the concomitant release of tRNA(Glu). The thioester intermediate is finally reduced by direct hydride transfer from NADPH, to form the product GSA.</text>
</comment>
<dbReference type="SUPFAM" id="SSF69075">
    <property type="entry name" value="Glutamyl tRNA-reductase dimerization domain"/>
    <property type="match status" value="1"/>
</dbReference>
<feature type="binding site" evidence="8">
    <location>
        <begin position="51"/>
        <end position="54"/>
    </location>
    <ligand>
        <name>substrate</name>
    </ligand>
</feature>
<keyword evidence="6 8" id="KW-0627">Porphyrin biosynthesis</keyword>
<dbReference type="EC" id="1.2.1.70" evidence="3 8"/>
<evidence type="ECO:0000259" key="10">
    <source>
        <dbReference type="Pfam" id="PF00745"/>
    </source>
</evidence>
<dbReference type="Pfam" id="PF00745">
    <property type="entry name" value="GlutR_dimer"/>
    <property type="match status" value="1"/>
</dbReference>
<keyword evidence="4 8" id="KW-0521">NADP</keyword>
<protein>
    <recommendedName>
        <fullName evidence="3 8">Glutamyl-tRNA reductase</fullName>
        <shortName evidence="8">GluTR</shortName>
        <ecNumber evidence="3 8">1.2.1.70</ecNumber>
    </recommendedName>
</protein>
<feature type="binding site" evidence="8">
    <location>
        <position position="122"/>
    </location>
    <ligand>
        <name>substrate</name>
    </ligand>
</feature>
<dbReference type="PANTHER" id="PTHR43013:SF1">
    <property type="entry name" value="GLUTAMYL-TRNA REDUCTASE"/>
    <property type="match status" value="1"/>
</dbReference>
<dbReference type="InterPro" id="IPR015895">
    <property type="entry name" value="4pyrrol_synth_GluRdtase_N"/>
</dbReference>
<feature type="domain" description="Glutamyl-tRNA reductase N-terminal" evidence="12">
    <location>
        <begin position="6"/>
        <end position="158"/>
    </location>
</feature>
<feature type="domain" description="Quinate/shikimate 5-dehydrogenase/glutamyl-tRNA reductase" evidence="11">
    <location>
        <begin position="175"/>
        <end position="306"/>
    </location>
</feature>
<dbReference type="InterPro" id="IPR036291">
    <property type="entry name" value="NAD(P)-bd_dom_sf"/>
</dbReference>
<dbReference type="SUPFAM" id="SSF51735">
    <property type="entry name" value="NAD(P)-binding Rossmann-fold domains"/>
    <property type="match status" value="1"/>
</dbReference>
<evidence type="ECO:0000256" key="7">
    <source>
        <dbReference type="ARBA" id="ARBA00047464"/>
    </source>
</evidence>
<dbReference type="RefSeq" id="WP_341425642.1">
    <property type="nucleotide sequence ID" value="NZ_JBBUTG010000005.1"/>
</dbReference>
<evidence type="ECO:0000256" key="9">
    <source>
        <dbReference type="RuleBase" id="RU000584"/>
    </source>
</evidence>
<dbReference type="NCBIfam" id="TIGR01035">
    <property type="entry name" value="hemA"/>
    <property type="match status" value="1"/>
</dbReference>
<comment type="similarity">
    <text evidence="2 8 9">Belongs to the glutamyl-tRNA reductase family.</text>
</comment>
<comment type="subunit">
    <text evidence="8">Homodimer.</text>
</comment>
<dbReference type="SUPFAM" id="SSF69742">
    <property type="entry name" value="Glutamyl tRNA-reductase catalytic, N-terminal domain"/>
    <property type="match status" value="1"/>
</dbReference>
<dbReference type="Gene3D" id="3.30.460.30">
    <property type="entry name" value="Glutamyl-tRNA reductase, N-terminal domain"/>
    <property type="match status" value="1"/>
</dbReference>
<evidence type="ECO:0000256" key="2">
    <source>
        <dbReference type="ARBA" id="ARBA00005916"/>
    </source>
</evidence>
<dbReference type="Pfam" id="PF05201">
    <property type="entry name" value="GlutR_N"/>
    <property type="match status" value="1"/>
</dbReference>
<feature type="active site" description="Nucleophile" evidence="8">
    <location>
        <position position="52"/>
    </location>
</feature>
<accession>A0ABU9BRJ1</accession>
<dbReference type="CDD" id="cd05213">
    <property type="entry name" value="NAD_bind_Glutamyl_tRNA_reduct"/>
    <property type="match status" value="1"/>
</dbReference>
<evidence type="ECO:0000259" key="11">
    <source>
        <dbReference type="Pfam" id="PF01488"/>
    </source>
</evidence>
<reference evidence="13 14" key="1">
    <citation type="submission" date="2024-04" db="EMBL/GenBank/DDBJ databases">
        <title>Novel species of the genus Ideonella isolated from streams.</title>
        <authorList>
            <person name="Lu H."/>
        </authorList>
    </citation>
    <scope>NUCLEOTIDE SEQUENCE [LARGE SCALE GENOMIC DNA]</scope>
    <source>
        <strain evidence="13 14">DXS29W</strain>
    </source>
</reference>
<feature type="site" description="Important for activity" evidence="8">
    <location>
        <position position="101"/>
    </location>
</feature>
<dbReference type="InterPro" id="IPR015896">
    <property type="entry name" value="4pyrrol_synth_GluRdtase_dimer"/>
</dbReference>
<keyword evidence="5 8" id="KW-0560">Oxidoreductase</keyword>
<keyword evidence="14" id="KW-1185">Reference proteome</keyword>
<dbReference type="InterPro" id="IPR036343">
    <property type="entry name" value="GluRdtase_N_sf"/>
</dbReference>
<dbReference type="EMBL" id="JBBUTG010000005">
    <property type="protein sequence ID" value="MEK8031265.1"/>
    <property type="molecule type" value="Genomic_DNA"/>
</dbReference>
<evidence type="ECO:0000313" key="14">
    <source>
        <dbReference type="Proteomes" id="UP001371218"/>
    </source>
</evidence>
<feature type="binding site" evidence="8">
    <location>
        <position position="111"/>
    </location>
    <ligand>
        <name>substrate</name>
    </ligand>
</feature>
<evidence type="ECO:0000256" key="1">
    <source>
        <dbReference type="ARBA" id="ARBA00005059"/>
    </source>
</evidence>
<evidence type="ECO:0000256" key="4">
    <source>
        <dbReference type="ARBA" id="ARBA00022857"/>
    </source>
</evidence>
<sequence length="420" mass="44926">MALIAVGLNHGTAPIDLRGRFAIPFEGLAGSVQNLRLHLARSEPEAAILSTCNRTELYVAAANDDTLKGEALAWLAGRAGMTAGQLAGHTYAMTGAEAARHAFRVASGLDSQMLGEPMILGQMKQAMRAAESAGGLGSTLHQLFQRTFEVAKQVRSRTDVGAQSVSLAAAALRTALQLFEDIGRTRVLCVGAGEMIERAATHFAARRPEALVFANRTPARGAALAAKLGGTAIPLADLPQRLHEFDIVISCTASALPLIGLGAVERALKARRRRPMLLLDLAVPRDVEPEVARLPDAYLRTLDDLTVQVEGAGARRRAAVAQAESLIDEGVRRFGRWMDERGSVPLIVTLQGQAADWRALELARARRRLARGETVDNVLEALARALTSKMLHGPMAALHASAGEPEVADHVTRLFLRGRP</sequence>
<evidence type="ECO:0000256" key="5">
    <source>
        <dbReference type="ARBA" id="ARBA00023002"/>
    </source>
</evidence>
<evidence type="ECO:0000256" key="3">
    <source>
        <dbReference type="ARBA" id="ARBA00012970"/>
    </source>
</evidence>
<gene>
    <name evidence="8 13" type="primary">hemA</name>
    <name evidence="13" type="ORF">AACH06_10595</name>
</gene>
<dbReference type="InterPro" id="IPR036453">
    <property type="entry name" value="GluRdtase_dimer_dom_sf"/>
</dbReference>
<dbReference type="Proteomes" id="UP001371218">
    <property type="component" value="Unassembled WGS sequence"/>
</dbReference>
<feature type="domain" description="Tetrapyrrole biosynthesis glutamyl-tRNA reductase dimerisation" evidence="10">
    <location>
        <begin position="322"/>
        <end position="415"/>
    </location>
</feature>
<comment type="function">
    <text evidence="8">Catalyzes the NADPH-dependent reduction of glutamyl-tRNA(Glu) to glutamate 1-semialdehyde (GSA).</text>
</comment>
<organism evidence="13 14">
    <name type="scientific">Ideonella lacteola</name>
    <dbReference type="NCBI Taxonomy" id="2984193"/>
    <lineage>
        <taxon>Bacteria</taxon>
        <taxon>Pseudomonadati</taxon>
        <taxon>Pseudomonadota</taxon>
        <taxon>Betaproteobacteria</taxon>
        <taxon>Burkholderiales</taxon>
        <taxon>Sphaerotilaceae</taxon>
        <taxon>Ideonella</taxon>
    </lineage>
</organism>
<evidence type="ECO:0000313" key="13">
    <source>
        <dbReference type="EMBL" id="MEK8031265.1"/>
    </source>
</evidence>
<dbReference type="InterPro" id="IPR000343">
    <property type="entry name" value="4pyrrol_synth_GluRdtase"/>
</dbReference>
<dbReference type="PIRSF" id="PIRSF000445">
    <property type="entry name" value="4pyrrol_synth_GluRdtase"/>
    <property type="match status" value="1"/>
</dbReference>
<dbReference type="Pfam" id="PF01488">
    <property type="entry name" value="Shikimate_DH"/>
    <property type="match status" value="1"/>
</dbReference>
<dbReference type="InterPro" id="IPR006151">
    <property type="entry name" value="Shikm_DH/Glu-tRNA_Rdtase"/>
</dbReference>